<proteinExistence type="predicted"/>
<name>A0A3Y7SKG1_SALET</name>
<comment type="caution">
    <text evidence="2">The sequence shown here is derived from an EMBL/GenBank/DDBJ whole genome shotgun (WGS) entry which is preliminary data.</text>
</comment>
<dbReference type="InterPro" id="IPR039561">
    <property type="entry name" value="Peptidase_M15C"/>
</dbReference>
<evidence type="ECO:0000313" key="2">
    <source>
        <dbReference type="EMBL" id="ECV6213631.1"/>
    </source>
</evidence>
<organism evidence="2">
    <name type="scientific">Salmonella enterica I</name>
    <dbReference type="NCBI Taxonomy" id="59201"/>
    <lineage>
        <taxon>Bacteria</taxon>
        <taxon>Pseudomonadati</taxon>
        <taxon>Pseudomonadota</taxon>
        <taxon>Gammaproteobacteria</taxon>
        <taxon>Enterobacterales</taxon>
        <taxon>Enterobacteriaceae</taxon>
        <taxon>Salmonella</taxon>
    </lineage>
</organism>
<dbReference type="Pfam" id="PF13539">
    <property type="entry name" value="Peptidase_M15_4"/>
    <property type="match status" value="1"/>
</dbReference>
<dbReference type="InterPro" id="IPR009045">
    <property type="entry name" value="Zn_M74/Hedgehog-like"/>
</dbReference>
<dbReference type="GO" id="GO:0008233">
    <property type="term" value="F:peptidase activity"/>
    <property type="evidence" value="ECO:0007669"/>
    <property type="project" value="InterPro"/>
</dbReference>
<dbReference type="AlphaFoldDB" id="A0A3Y7SKG1"/>
<protein>
    <submittedName>
        <fullName evidence="2">M15 family metallopeptidase</fullName>
    </submittedName>
</protein>
<dbReference type="Gene3D" id="3.30.1380.10">
    <property type="match status" value="1"/>
</dbReference>
<reference evidence="2" key="1">
    <citation type="submission" date="2019-09" db="EMBL/GenBank/DDBJ databases">
        <authorList>
            <person name="Ashton P.M."/>
            <person name="Dallman T."/>
            <person name="Nair S."/>
            <person name="De Pinna E."/>
            <person name="Peters T."/>
            <person name="Grant K."/>
        </authorList>
    </citation>
    <scope>NUCLEOTIDE SEQUENCE</scope>
    <source>
        <strain evidence="2">801495</strain>
    </source>
</reference>
<dbReference type="SUPFAM" id="SSF55166">
    <property type="entry name" value="Hedgehog/DD-peptidase"/>
    <property type="match status" value="1"/>
</dbReference>
<accession>A0A3Y7SKG1</accession>
<dbReference type="EMBL" id="AAKTRT010000018">
    <property type="protein sequence ID" value="ECV6213631.1"/>
    <property type="molecule type" value="Genomic_DNA"/>
</dbReference>
<evidence type="ECO:0000259" key="1">
    <source>
        <dbReference type="Pfam" id="PF13539"/>
    </source>
</evidence>
<sequence>MTLSEKQQRFTSMIALLIQYANANGMQLTFGEAYRTPEQSALNAKKGSGISNSLHTQRLAVDFNLFVKGEYKIRTEDYLSLGEYWESLGGSWGGRFKSRPDGNHFSLEHNGVR</sequence>
<gene>
    <name evidence="2" type="ORF">F2V25_18190</name>
</gene>
<feature type="domain" description="Peptidase M15C" evidence="1">
    <location>
        <begin position="48"/>
        <end position="106"/>
    </location>
</feature>